<dbReference type="GO" id="GO:0071555">
    <property type="term" value="P:cell wall organization"/>
    <property type="evidence" value="ECO:0007669"/>
    <property type="project" value="UniProtKB-KW"/>
</dbReference>
<dbReference type="EC" id="3.4.16.4" evidence="4"/>
<dbReference type="Gene3D" id="2.60.410.10">
    <property type="entry name" value="D-Ala-D-Ala carboxypeptidase, C-terminal domain"/>
    <property type="match status" value="1"/>
</dbReference>
<keyword evidence="10" id="KW-0573">Peptidoglycan synthesis</keyword>
<comment type="pathway">
    <text evidence="2">Cell wall biogenesis; peptidoglycan biosynthesis.</text>
</comment>
<evidence type="ECO:0000256" key="9">
    <source>
        <dbReference type="ARBA" id="ARBA00022960"/>
    </source>
</evidence>
<dbReference type="PANTHER" id="PTHR21581:SF33">
    <property type="entry name" value="D-ALANYL-D-ALANINE CARBOXYPEPTIDASE DACB"/>
    <property type="match status" value="1"/>
</dbReference>
<dbReference type="InterPro" id="IPR012907">
    <property type="entry name" value="Peptidase_S11_C"/>
</dbReference>
<evidence type="ECO:0000259" key="18">
    <source>
        <dbReference type="SMART" id="SM00936"/>
    </source>
</evidence>
<dbReference type="GO" id="GO:0006508">
    <property type="term" value="P:proteolysis"/>
    <property type="evidence" value="ECO:0007669"/>
    <property type="project" value="UniProtKB-KW"/>
</dbReference>
<dbReference type="PANTHER" id="PTHR21581">
    <property type="entry name" value="D-ALANYL-D-ALANINE CARBOXYPEPTIDASE"/>
    <property type="match status" value="1"/>
</dbReference>
<comment type="caution">
    <text evidence="19">The sequence shown here is derived from an EMBL/GenBank/DDBJ whole genome shotgun (WGS) entry which is preliminary data.</text>
</comment>
<protein>
    <recommendedName>
        <fullName evidence="4">serine-type D-Ala-D-Ala carboxypeptidase</fullName>
        <ecNumber evidence="4">3.4.16.4</ecNumber>
    </recommendedName>
</protein>
<keyword evidence="9" id="KW-0133">Cell shape</keyword>
<dbReference type="InterPro" id="IPR015956">
    <property type="entry name" value="Peniciliin-bd_prot_C_sf"/>
</dbReference>
<comment type="similarity">
    <text evidence="3 15">Belongs to the peptidase S11 family.</text>
</comment>
<evidence type="ECO:0000256" key="8">
    <source>
        <dbReference type="ARBA" id="ARBA00022801"/>
    </source>
</evidence>
<dbReference type="Pfam" id="PF07943">
    <property type="entry name" value="PBP5_C"/>
    <property type="match status" value="1"/>
</dbReference>
<evidence type="ECO:0000256" key="10">
    <source>
        <dbReference type="ARBA" id="ARBA00022984"/>
    </source>
</evidence>
<feature type="signal peptide" evidence="17">
    <location>
        <begin position="1"/>
        <end position="42"/>
    </location>
</feature>
<comment type="function">
    <text evidence="1">Removes C-terminal D-alanyl residues from sugar-peptide cell wall precursors.</text>
</comment>
<evidence type="ECO:0000256" key="13">
    <source>
        <dbReference type="PIRSR" id="PIRSR618044-1"/>
    </source>
</evidence>
<comment type="catalytic activity">
    <reaction evidence="12">
        <text>Preferential cleavage: (Ac)2-L-Lys-D-Ala-|-D-Ala. Also transpeptidation of peptidyl-alanyl moieties that are N-acyl substituents of D-alanine.</text>
        <dbReference type="EC" id="3.4.16.4"/>
    </reaction>
</comment>
<keyword evidence="6" id="KW-0645">Protease</keyword>
<dbReference type="GO" id="GO:0009252">
    <property type="term" value="P:peptidoglycan biosynthetic process"/>
    <property type="evidence" value="ECO:0007669"/>
    <property type="project" value="UniProtKB-KW"/>
</dbReference>
<dbReference type="SUPFAM" id="SSF56601">
    <property type="entry name" value="beta-lactamase/transpeptidase-like"/>
    <property type="match status" value="1"/>
</dbReference>
<feature type="domain" description="Peptidase S11 D-Ala-D-Ala carboxypeptidase A C-terminal" evidence="18">
    <location>
        <begin position="286"/>
        <end position="378"/>
    </location>
</feature>
<evidence type="ECO:0000256" key="17">
    <source>
        <dbReference type="SAM" id="SignalP"/>
    </source>
</evidence>
<sequence>MARRGATGPRRPRHGRERRMKVRRILAVGMAMVLTAVSPAVAAAGEPQVSAQAAALIEAESGRTVFAKNETEQLSMASTTKIMTALLTLEEIEASGDREVTITDEMVRVEGSSMGLLPGYRLTLHDLAVGMLTVSGNDAANSAAYAIDGSPSAFADRMNRRAETLGLENTHFVTPSGLDADGHYSTALDMARLGAAAISNPEFRSICSQQQMTVSFAYPEQTYHLTNHNKMLSLYDGCIGIKTGYTKKSGRCLVTAAERDGILLVAATLNAPDDWNDHRVMLDYGFSQIETFSPDDSGEIWTLPVVGGVVEEITAVGQKAGRVTLQIGEEAQITRTVKLPRFLYAPVQTGEQVGEVEYSLNGEALLTAPILAREDVTAQEIEKSWLDGILDWISSLLGRIQGK</sequence>
<reference evidence="19" key="2">
    <citation type="journal article" date="2021" name="PeerJ">
        <title>Extensive microbial diversity within the chicken gut microbiome revealed by metagenomics and culture.</title>
        <authorList>
            <person name="Gilroy R."/>
            <person name="Ravi A."/>
            <person name="Getino M."/>
            <person name="Pursley I."/>
            <person name="Horton D.L."/>
            <person name="Alikhan N.F."/>
            <person name="Baker D."/>
            <person name="Gharbi K."/>
            <person name="Hall N."/>
            <person name="Watson M."/>
            <person name="Adriaenssens E.M."/>
            <person name="Foster-Nyarko E."/>
            <person name="Jarju S."/>
            <person name="Secka A."/>
            <person name="Antonio M."/>
            <person name="Oren A."/>
            <person name="Chaudhuri R.R."/>
            <person name="La Ragione R."/>
            <person name="Hildebrand F."/>
            <person name="Pallen M.J."/>
        </authorList>
    </citation>
    <scope>NUCLEOTIDE SEQUENCE</scope>
    <source>
        <strain evidence="19">ChiSjej1B19-7085</strain>
    </source>
</reference>
<keyword evidence="7 17" id="KW-0732">Signal</keyword>
<dbReference type="PRINTS" id="PR00725">
    <property type="entry name" value="DADACBPTASE1"/>
</dbReference>
<dbReference type="InterPro" id="IPR012338">
    <property type="entry name" value="Beta-lactam/transpept-like"/>
</dbReference>
<dbReference type="InterPro" id="IPR037167">
    <property type="entry name" value="Peptidase_S11_C_sf"/>
</dbReference>
<feature type="binding site" evidence="14">
    <location>
        <position position="242"/>
    </location>
    <ligand>
        <name>substrate</name>
    </ligand>
</feature>
<dbReference type="InterPro" id="IPR001967">
    <property type="entry name" value="Peptidase_S11_N"/>
</dbReference>
<keyword evidence="5 19" id="KW-0121">Carboxypeptidase</keyword>
<feature type="region of interest" description="Disordered" evidence="16">
    <location>
        <begin position="1"/>
        <end position="20"/>
    </location>
</feature>
<evidence type="ECO:0000256" key="7">
    <source>
        <dbReference type="ARBA" id="ARBA00022729"/>
    </source>
</evidence>
<evidence type="ECO:0000313" key="19">
    <source>
        <dbReference type="EMBL" id="HIR58372.1"/>
    </source>
</evidence>
<gene>
    <name evidence="19" type="ORF">IAA54_11995</name>
</gene>
<evidence type="ECO:0000256" key="12">
    <source>
        <dbReference type="ARBA" id="ARBA00034000"/>
    </source>
</evidence>
<evidence type="ECO:0000256" key="16">
    <source>
        <dbReference type="SAM" id="MobiDB-lite"/>
    </source>
</evidence>
<dbReference type="Gene3D" id="3.40.710.10">
    <property type="entry name" value="DD-peptidase/beta-lactamase superfamily"/>
    <property type="match status" value="1"/>
</dbReference>
<dbReference type="GO" id="GO:0009002">
    <property type="term" value="F:serine-type D-Ala-D-Ala carboxypeptidase activity"/>
    <property type="evidence" value="ECO:0007669"/>
    <property type="project" value="UniProtKB-EC"/>
</dbReference>
<evidence type="ECO:0000256" key="4">
    <source>
        <dbReference type="ARBA" id="ARBA00012448"/>
    </source>
</evidence>
<evidence type="ECO:0000313" key="20">
    <source>
        <dbReference type="Proteomes" id="UP000886785"/>
    </source>
</evidence>
<evidence type="ECO:0000256" key="1">
    <source>
        <dbReference type="ARBA" id="ARBA00003217"/>
    </source>
</evidence>
<dbReference type="AlphaFoldDB" id="A0A9D1J2D6"/>
<dbReference type="InterPro" id="IPR018044">
    <property type="entry name" value="Peptidase_S11"/>
</dbReference>
<reference evidence="19" key="1">
    <citation type="submission" date="2020-10" db="EMBL/GenBank/DDBJ databases">
        <authorList>
            <person name="Gilroy R."/>
        </authorList>
    </citation>
    <scope>NUCLEOTIDE SEQUENCE</scope>
    <source>
        <strain evidence="19">ChiSjej1B19-7085</strain>
    </source>
</reference>
<organism evidence="19 20">
    <name type="scientific">Candidatus Gallacutalibacter pullicola</name>
    <dbReference type="NCBI Taxonomy" id="2840830"/>
    <lineage>
        <taxon>Bacteria</taxon>
        <taxon>Bacillati</taxon>
        <taxon>Bacillota</taxon>
        <taxon>Clostridia</taxon>
        <taxon>Eubacteriales</taxon>
        <taxon>Candidatus Gallacutalibacter</taxon>
    </lineage>
</organism>
<evidence type="ECO:0000256" key="11">
    <source>
        <dbReference type="ARBA" id="ARBA00023316"/>
    </source>
</evidence>
<evidence type="ECO:0000256" key="6">
    <source>
        <dbReference type="ARBA" id="ARBA00022670"/>
    </source>
</evidence>
<dbReference type="SUPFAM" id="SSF69189">
    <property type="entry name" value="Penicillin-binding protein associated domain"/>
    <property type="match status" value="1"/>
</dbReference>
<feature type="compositionally biased region" description="Basic residues" evidence="16">
    <location>
        <begin position="10"/>
        <end position="20"/>
    </location>
</feature>
<dbReference type="EMBL" id="DVHF01000153">
    <property type="protein sequence ID" value="HIR58372.1"/>
    <property type="molecule type" value="Genomic_DNA"/>
</dbReference>
<evidence type="ECO:0000256" key="5">
    <source>
        <dbReference type="ARBA" id="ARBA00022645"/>
    </source>
</evidence>
<feature type="active site" evidence="13">
    <location>
        <position position="135"/>
    </location>
</feature>
<keyword evidence="11" id="KW-0961">Cell wall biogenesis/degradation</keyword>
<evidence type="ECO:0000256" key="2">
    <source>
        <dbReference type="ARBA" id="ARBA00004752"/>
    </source>
</evidence>
<dbReference type="SMART" id="SM00936">
    <property type="entry name" value="PBP5_C"/>
    <property type="match status" value="1"/>
</dbReference>
<feature type="active site" description="Acyl-ester intermediate" evidence="13">
    <location>
        <position position="78"/>
    </location>
</feature>
<evidence type="ECO:0000256" key="3">
    <source>
        <dbReference type="ARBA" id="ARBA00007164"/>
    </source>
</evidence>
<evidence type="ECO:0000256" key="14">
    <source>
        <dbReference type="PIRSR" id="PIRSR618044-2"/>
    </source>
</evidence>
<dbReference type="Pfam" id="PF00768">
    <property type="entry name" value="Peptidase_S11"/>
    <property type="match status" value="1"/>
</dbReference>
<dbReference type="GO" id="GO:0008360">
    <property type="term" value="P:regulation of cell shape"/>
    <property type="evidence" value="ECO:0007669"/>
    <property type="project" value="UniProtKB-KW"/>
</dbReference>
<feature type="active site" description="Proton acceptor" evidence="13">
    <location>
        <position position="81"/>
    </location>
</feature>
<name>A0A9D1J2D6_9FIRM</name>
<accession>A0A9D1J2D6</accession>
<evidence type="ECO:0000256" key="15">
    <source>
        <dbReference type="RuleBase" id="RU004016"/>
    </source>
</evidence>
<dbReference type="Proteomes" id="UP000886785">
    <property type="component" value="Unassembled WGS sequence"/>
</dbReference>
<feature type="chain" id="PRO_5038483623" description="serine-type D-Ala-D-Ala carboxypeptidase" evidence="17">
    <location>
        <begin position="43"/>
        <end position="403"/>
    </location>
</feature>
<keyword evidence="8" id="KW-0378">Hydrolase</keyword>
<proteinExistence type="inferred from homology"/>